<dbReference type="SUPFAM" id="SSF52540">
    <property type="entry name" value="P-loop containing nucleoside triphosphate hydrolases"/>
    <property type="match status" value="1"/>
</dbReference>
<feature type="transmembrane region" description="Helical" evidence="7">
    <location>
        <begin position="155"/>
        <end position="175"/>
    </location>
</feature>
<keyword evidence="5 7" id="KW-1133">Transmembrane helix</keyword>
<evidence type="ECO:0000256" key="6">
    <source>
        <dbReference type="ARBA" id="ARBA00023136"/>
    </source>
</evidence>
<evidence type="ECO:0000256" key="2">
    <source>
        <dbReference type="ARBA" id="ARBA00022692"/>
    </source>
</evidence>
<feature type="transmembrane region" description="Helical" evidence="7">
    <location>
        <begin position="58"/>
        <end position="75"/>
    </location>
</feature>
<keyword evidence="6 7" id="KW-0472">Membrane</keyword>
<evidence type="ECO:0000256" key="5">
    <source>
        <dbReference type="ARBA" id="ARBA00022989"/>
    </source>
</evidence>
<organism evidence="10 11">
    <name type="scientific">Tepiditoga spiralis</name>
    <dbReference type="NCBI Taxonomy" id="2108365"/>
    <lineage>
        <taxon>Bacteria</taxon>
        <taxon>Thermotogati</taxon>
        <taxon>Thermotogota</taxon>
        <taxon>Thermotogae</taxon>
        <taxon>Petrotogales</taxon>
        <taxon>Petrotogaceae</taxon>
        <taxon>Tepiditoga</taxon>
    </lineage>
</organism>
<comment type="subcellular location">
    <subcellularLocation>
        <location evidence="1">Cell membrane</location>
        <topology evidence="1">Multi-pass membrane protein</topology>
    </subcellularLocation>
</comment>
<dbReference type="CDD" id="cd03228">
    <property type="entry name" value="ABCC_MRP_Like"/>
    <property type="match status" value="1"/>
</dbReference>
<gene>
    <name evidence="10" type="ORF">OSSY52_04920</name>
</gene>
<dbReference type="KEGG" id="ocy:OSSY52_04920"/>
<keyword evidence="4" id="KW-0067">ATP-binding</keyword>
<dbReference type="GO" id="GO:0005524">
    <property type="term" value="F:ATP binding"/>
    <property type="evidence" value="ECO:0007669"/>
    <property type="project" value="UniProtKB-KW"/>
</dbReference>
<dbReference type="AlphaFoldDB" id="A0A7G1G222"/>
<dbReference type="InterPro" id="IPR039421">
    <property type="entry name" value="Type_1_exporter"/>
</dbReference>
<reference evidence="10 11" key="1">
    <citation type="submission" date="2018-06" db="EMBL/GenBank/DDBJ databases">
        <title>Genome sequencing of Oceanotoga sp. sy52.</title>
        <authorList>
            <person name="Mori K."/>
        </authorList>
    </citation>
    <scope>NUCLEOTIDE SEQUENCE [LARGE SCALE GENOMIC DNA]</scope>
    <source>
        <strain evidence="11">sy52</strain>
    </source>
</reference>
<dbReference type="GO" id="GO:0016887">
    <property type="term" value="F:ATP hydrolysis activity"/>
    <property type="evidence" value="ECO:0007669"/>
    <property type="project" value="InterPro"/>
</dbReference>
<evidence type="ECO:0000313" key="10">
    <source>
        <dbReference type="EMBL" id="BBE30351.1"/>
    </source>
</evidence>
<feature type="domain" description="ABC transmembrane type-1" evidence="9">
    <location>
        <begin position="21"/>
        <end position="301"/>
    </location>
</feature>
<keyword evidence="3" id="KW-0547">Nucleotide-binding</keyword>
<evidence type="ECO:0000256" key="3">
    <source>
        <dbReference type="ARBA" id="ARBA00022741"/>
    </source>
</evidence>
<dbReference type="Gene3D" id="1.20.1560.10">
    <property type="entry name" value="ABC transporter type 1, transmembrane domain"/>
    <property type="match status" value="1"/>
</dbReference>
<feature type="transmembrane region" description="Helical" evidence="7">
    <location>
        <begin position="125"/>
        <end position="149"/>
    </location>
</feature>
<dbReference type="InterPro" id="IPR003593">
    <property type="entry name" value="AAA+_ATPase"/>
</dbReference>
<dbReference type="Pfam" id="PF00005">
    <property type="entry name" value="ABC_tran"/>
    <property type="match status" value="1"/>
</dbReference>
<dbReference type="InterPro" id="IPR027417">
    <property type="entry name" value="P-loop_NTPase"/>
</dbReference>
<accession>A0A7G1G222</accession>
<dbReference type="InterPro" id="IPR003439">
    <property type="entry name" value="ABC_transporter-like_ATP-bd"/>
</dbReference>
<dbReference type="GO" id="GO:0005886">
    <property type="term" value="C:plasma membrane"/>
    <property type="evidence" value="ECO:0007669"/>
    <property type="project" value="UniProtKB-SubCell"/>
</dbReference>
<dbReference type="SMART" id="SM00382">
    <property type="entry name" value="AAA"/>
    <property type="match status" value="1"/>
</dbReference>
<dbReference type="EMBL" id="AP018712">
    <property type="protein sequence ID" value="BBE30351.1"/>
    <property type="molecule type" value="Genomic_DNA"/>
</dbReference>
<evidence type="ECO:0000256" key="4">
    <source>
        <dbReference type="ARBA" id="ARBA00022840"/>
    </source>
</evidence>
<dbReference type="InterPro" id="IPR036640">
    <property type="entry name" value="ABC1_TM_sf"/>
</dbReference>
<evidence type="ECO:0000256" key="7">
    <source>
        <dbReference type="SAM" id="Phobius"/>
    </source>
</evidence>
<dbReference type="InterPro" id="IPR011527">
    <property type="entry name" value="ABC1_TM_dom"/>
</dbReference>
<dbReference type="InterPro" id="IPR017871">
    <property type="entry name" value="ABC_transporter-like_CS"/>
</dbReference>
<dbReference type="InParanoid" id="A0A7G1G222"/>
<sequence length="531" mass="62253">MYKLKFLIKKIDKKLIIQLMFILIFYMIVNLIMLTIPLVYKNIIDIIQSNKLISIKNIILWASLTILCFFLKSYFEYKSSILKLKASGNVLKKLLYNILNKNFYNFNKNGTEYYSDILTTKIDSFISIFSLESMTSFISLFRLIIISIIMFNLNYIIGFSTFFIITVSFFIFKYANNYYLKNISNVEKGYMTYFDDTEDTINGKIEIINYFAFNKENKRNYTLYDKIKRKKVKILSRDFINFFMILDYSRVIYELFIFVFSLNLVINKEITIGTLIILVVYSKMISEPIMYLNSIISDIRNSFVAVDILYSETNTKSNEKIYEIKDINTISLNNISINIEDKNILNNFNMYIEKYDKLGIIAPSGSGKSTIISLIIKEIEAKLGTIYINNKNIKEISQKSILNCMTILSQDSYIFENTIYENINMGRNISKEEVLKILKKMSLEYFDLNYKLQSNGKNISGGEKSRILLARTILSKKDFIILDEPLEEVDKNTKEKILIYLKKELKDKTCIIISHNDEVINFLCSKHLYLS</sequence>
<evidence type="ECO:0000259" key="9">
    <source>
        <dbReference type="PROSITE" id="PS50929"/>
    </source>
</evidence>
<protein>
    <submittedName>
        <fullName evidence="10">ABC transporter</fullName>
    </submittedName>
</protein>
<keyword evidence="2 7" id="KW-0812">Transmembrane</keyword>
<dbReference type="PROSITE" id="PS00211">
    <property type="entry name" value="ABC_TRANSPORTER_1"/>
    <property type="match status" value="1"/>
</dbReference>
<dbReference type="RefSeq" id="WP_190615461.1">
    <property type="nucleotide sequence ID" value="NZ_AP018712.1"/>
</dbReference>
<feature type="domain" description="ABC transporter" evidence="8">
    <location>
        <begin position="330"/>
        <end position="531"/>
    </location>
</feature>
<evidence type="ECO:0000313" key="11">
    <source>
        <dbReference type="Proteomes" id="UP000516361"/>
    </source>
</evidence>
<keyword evidence="11" id="KW-1185">Reference proteome</keyword>
<dbReference type="PROSITE" id="PS50893">
    <property type="entry name" value="ABC_TRANSPORTER_2"/>
    <property type="match status" value="1"/>
</dbReference>
<dbReference type="Proteomes" id="UP000516361">
    <property type="component" value="Chromosome"/>
</dbReference>
<dbReference type="GO" id="GO:0015421">
    <property type="term" value="F:ABC-type oligopeptide transporter activity"/>
    <property type="evidence" value="ECO:0007669"/>
    <property type="project" value="TreeGrafter"/>
</dbReference>
<feature type="transmembrane region" description="Helical" evidence="7">
    <location>
        <begin position="15"/>
        <end position="38"/>
    </location>
</feature>
<dbReference type="Gene3D" id="3.40.50.300">
    <property type="entry name" value="P-loop containing nucleotide triphosphate hydrolases"/>
    <property type="match status" value="1"/>
</dbReference>
<evidence type="ECO:0000256" key="1">
    <source>
        <dbReference type="ARBA" id="ARBA00004651"/>
    </source>
</evidence>
<dbReference type="PANTHER" id="PTHR43394:SF1">
    <property type="entry name" value="ATP-BINDING CASSETTE SUB-FAMILY B MEMBER 10, MITOCHONDRIAL"/>
    <property type="match status" value="1"/>
</dbReference>
<feature type="transmembrane region" description="Helical" evidence="7">
    <location>
        <begin position="239"/>
        <end position="266"/>
    </location>
</feature>
<name>A0A7G1G222_9BACT</name>
<evidence type="ECO:0000259" key="8">
    <source>
        <dbReference type="PROSITE" id="PS50893"/>
    </source>
</evidence>
<dbReference type="SUPFAM" id="SSF90123">
    <property type="entry name" value="ABC transporter transmembrane region"/>
    <property type="match status" value="1"/>
</dbReference>
<proteinExistence type="predicted"/>
<dbReference type="PROSITE" id="PS50929">
    <property type="entry name" value="ABC_TM1F"/>
    <property type="match status" value="1"/>
</dbReference>
<dbReference type="PANTHER" id="PTHR43394">
    <property type="entry name" value="ATP-DEPENDENT PERMEASE MDL1, MITOCHONDRIAL"/>
    <property type="match status" value="1"/>
</dbReference>